<keyword evidence="5" id="KW-0472">Membrane</keyword>
<keyword evidence="2" id="KW-0285">Flavoprotein</keyword>
<organism evidence="7 8">
    <name type="scientific">Halalkalibacter kiskunsagensis</name>
    <dbReference type="NCBI Taxonomy" id="1548599"/>
    <lineage>
        <taxon>Bacteria</taxon>
        <taxon>Bacillati</taxon>
        <taxon>Bacillota</taxon>
        <taxon>Bacilli</taxon>
        <taxon>Bacillales</taxon>
        <taxon>Bacillaceae</taxon>
        <taxon>Halalkalibacter</taxon>
    </lineage>
</organism>
<dbReference type="PANTHER" id="PTHR10961:SF7">
    <property type="entry name" value="FAD DEPENDENT OXIDOREDUCTASE DOMAIN-CONTAINING PROTEIN"/>
    <property type="match status" value="1"/>
</dbReference>
<feature type="domain" description="FAD dependent oxidoreductase" evidence="6">
    <location>
        <begin position="6"/>
        <end position="359"/>
    </location>
</feature>
<dbReference type="RefSeq" id="WP_335959317.1">
    <property type="nucleotide sequence ID" value="NZ_JAXBLX010000005.1"/>
</dbReference>
<dbReference type="InterPro" id="IPR006076">
    <property type="entry name" value="FAD-dep_OxRdtase"/>
</dbReference>
<evidence type="ECO:0000313" key="7">
    <source>
        <dbReference type="EMBL" id="MFC0469486.1"/>
    </source>
</evidence>
<comment type="caution">
    <text evidence="7">The sequence shown here is derived from an EMBL/GenBank/DDBJ whole genome shotgun (WGS) entry which is preliminary data.</text>
</comment>
<protein>
    <submittedName>
        <fullName evidence="7">N-methyl-L-tryptophan oxidase</fullName>
        <ecNumber evidence="7">1.5.3.2</ecNumber>
    </submittedName>
</protein>
<proteinExistence type="predicted"/>
<dbReference type="NCBIfam" id="NF008425">
    <property type="entry name" value="PRK11259.1"/>
    <property type="match status" value="1"/>
</dbReference>
<keyword evidence="5" id="KW-1133">Transmembrane helix</keyword>
<accession>A0ABV6KCB1</accession>
<dbReference type="Gene3D" id="3.50.50.60">
    <property type="entry name" value="FAD/NAD(P)-binding domain"/>
    <property type="match status" value="1"/>
</dbReference>
<feature type="transmembrane region" description="Helical" evidence="5">
    <location>
        <begin position="7"/>
        <end position="24"/>
    </location>
</feature>
<evidence type="ECO:0000256" key="3">
    <source>
        <dbReference type="ARBA" id="ARBA00022827"/>
    </source>
</evidence>
<dbReference type="Proteomes" id="UP001589838">
    <property type="component" value="Unassembled WGS sequence"/>
</dbReference>
<name>A0ABV6KCB1_9BACI</name>
<dbReference type="InterPro" id="IPR036188">
    <property type="entry name" value="FAD/NAD-bd_sf"/>
</dbReference>
<dbReference type="InterPro" id="IPR045170">
    <property type="entry name" value="MTOX"/>
</dbReference>
<dbReference type="SUPFAM" id="SSF51905">
    <property type="entry name" value="FAD/NAD(P)-binding domain"/>
    <property type="match status" value="1"/>
</dbReference>
<evidence type="ECO:0000256" key="2">
    <source>
        <dbReference type="ARBA" id="ARBA00022630"/>
    </source>
</evidence>
<gene>
    <name evidence="7" type="primary">solA</name>
    <name evidence="7" type="ORF">ACFFHM_02755</name>
</gene>
<reference evidence="7 8" key="1">
    <citation type="submission" date="2024-09" db="EMBL/GenBank/DDBJ databases">
        <authorList>
            <person name="Sun Q."/>
            <person name="Mori K."/>
        </authorList>
    </citation>
    <scope>NUCLEOTIDE SEQUENCE [LARGE SCALE GENOMIC DNA]</scope>
    <source>
        <strain evidence="7 8">NCAIM B.02610</strain>
    </source>
</reference>
<keyword evidence="8" id="KW-1185">Reference proteome</keyword>
<dbReference type="EC" id="1.5.3.2" evidence="7"/>
<sequence>MKMKYDCIVVGAGSMGMAAGYYIAKQGKKVLLIDSQDPPHAFGSHHGETRIIRHAYGEGSGYVPLALRAQELWNELEQESGRNLFRQTGVLSVGESESVFMKELIKSAETFSLSLETLDKSQIENRWRGITVSSNYIGCYERNSGVLFPEACLKAYRELAIKHGAEVLPYTEAKHINLHANTVEVKSNKDTYYGECLVISGGACSKKILTNLGLNLPLQPVRKTFAWFDSNEDLYRSENYPAFAFDVPEGMYYGFPSFQGSGLKVGRHDGGLLVDPTNVNRDFSSFPEDEEDLRTFLATYMKKANGQLKQGKVCLYTKTPDEDFIIDYHPKHSNVVIAAGFSGHGFKFASAIGEMMSQMILNQKIKQDFSMFSMKRFKDIIIK</sequence>
<dbReference type="EMBL" id="JBHLUX010000005">
    <property type="protein sequence ID" value="MFC0469486.1"/>
    <property type="molecule type" value="Genomic_DNA"/>
</dbReference>
<dbReference type="PANTHER" id="PTHR10961">
    <property type="entry name" value="PEROXISOMAL SARCOSINE OXIDASE"/>
    <property type="match status" value="1"/>
</dbReference>
<keyword evidence="4 7" id="KW-0560">Oxidoreductase</keyword>
<dbReference type="Pfam" id="PF01266">
    <property type="entry name" value="DAO"/>
    <property type="match status" value="1"/>
</dbReference>
<evidence type="ECO:0000256" key="4">
    <source>
        <dbReference type="ARBA" id="ARBA00023002"/>
    </source>
</evidence>
<dbReference type="SUPFAM" id="SSF54373">
    <property type="entry name" value="FAD-linked reductases, C-terminal domain"/>
    <property type="match status" value="1"/>
</dbReference>
<comment type="cofactor">
    <cofactor evidence="1">
        <name>FAD</name>
        <dbReference type="ChEBI" id="CHEBI:57692"/>
    </cofactor>
</comment>
<evidence type="ECO:0000256" key="1">
    <source>
        <dbReference type="ARBA" id="ARBA00001974"/>
    </source>
</evidence>
<keyword evidence="3" id="KW-0274">FAD</keyword>
<evidence type="ECO:0000259" key="6">
    <source>
        <dbReference type="Pfam" id="PF01266"/>
    </source>
</evidence>
<dbReference type="GO" id="GO:0050131">
    <property type="term" value="F:N-methyl-L-amino-acid oxidase activity"/>
    <property type="evidence" value="ECO:0007669"/>
    <property type="project" value="UniProtKB-EC"/>
</dbReference>
<evidence type="ECO:0000313" key="8">
    <source>
        <dbReference type="Proteomes" id="UP001589838"/>
    </source>
</evidence>
<keyword evidence="5" id="KW-0812">Transmembrane</keyword>
<evidence type="ECO:0000256" key="5">
    <source>
        <dbReference type="SAM" id="Phobius"/>
    </source>
</evidence>
<dbReference type="Gene3D" id="3.30.9.10">
    <property type="entry name" value="D-Amino Acid Oxidase, subunit A, domain 2"/>
    <property type="match status" value="1"/>
</dbReference>